<proteinExistence type="inferred from homology"/>
<dbReference type="Proteomes" id="UP001497453">
    <property type="component" value="Chromosome 3"/>
</dbReference>
<evidence type="ECO:0000256" key="6">
    <source>
        <dbReference type="ARBA" id="ARBA00022776"/>
    </source>
</evidence>
<comment type="subcellular location">
    <subcellularLocation>
        <location evidence="2">Chromosome</location>
        <location evidence="2">Centromere</location>
        <location evidence="2">Kinetochore</location>
    </subcellularLocation>
    <subcellularLocation>
        <location evidence="1">Nucleus</location>
    </subcellularLocation>
</comment>
<keyword evidence="9" id="KW-0539">Nucleus</keyword>
<dbReference type="Gene3D" id="1.10.418.60">
    <property type="entry name" value="Ncd80 complex, Nuf2 subunit"/>
    <property type="match status" value="1"/>
</dbReference>
<dbReference type="EMBL" id="OZ037946">
    <property type="protein sequence ID" value="CAL1703901.1"/>
    <property type="molecule type" value="Genomic_DNA"/>
</dbReference>
<dbReference type="Pfam" id="PF18595">
    <property type="entry name" value="Nuf2_DHR10-like"/>
    <property type="match status" value="1"/>
</dbReference>
<evidence type="ECO:0000256" key="9">
    <source>
        <dbReference type="ARBA" id="ARBA00023242"/>
    </source>
</evidence>
<reference evidence="16" key="1">
    <citation type="submission" date="2024-04" db="EMBL/GenBank/DDBJ databases">
        <authorList>
            <person name="Shaw F."/>
            <person name="Minotto A."/>
        </authorList>
    </citation>
    <scope>NUCLEOTIDE SEQUENCE [LARGE SCALE GENOMIC DNA]</scope>
</reference>
<evidence type="ECO:0000256" key="5">
    <source>
        <dbReference type="ARBA" id="ARBA00022618"/>
    </source>
</evidence>
<dbReference type="InterPro" id="IPR041112">
    <property type="entry name" value="Nuf2_DHR10-like"/>
</dbReference>
<feature type="coiled-coil region" evidence="12">
    <location>
        <begin position="298"/>
        <end position="417"/>
    </location>
</feature>
<evidence type="ECO:0000256" key="7">
    <source>
        <dbReference type="ARBA" id="ARBA00022838"/>
    </source>
</evidence>
<evidence type="ECO:0000256" key="2">
    <source>
        <dbReference type="ARBA" id="ARBA00004629"/>
    </source>
</evidence>
<dbReference type="Pfam" id="PF03800">
    <property type="entry name" value="Nuf2"/>
    <property type="match status" value="1"/>
</dbReference>
<keyword evidence="5" id="KW-0132">Cell division</keyword>
<keyword evidence="10" id="KW-0131">Cell cycle</keyword>
<sequence length="443" mass="50778">MAGQYWFPSMSVSEIVEAFSGWGLSVSPQNVVHPSSDFVTKIYTACLQQVTSITEEELQRPTQAASNILDISEIYTTALAHNFFLMHLQRFARAAKIMDFSAKDLAFPEPDRTRSIFSAFINLVKFSEQCEGFIGGLRNQSASVTKERDQTVEKRAEAERRVATIKAKLAEDEPNCEMYRKENDKITAHLISCRDKQLGLLDDVKTLKQEKSAHIQRKEAVHAETDALTENIGRVRSRIVQSPDRIKRSIITMGSTAAEDKRTVTMNEAKIRDLQAKINALLNIEKDVRSCVEGLRTIEKEMHALDESKKELGDFKEQLSKRTAEFNDLTSKRDRAHMQLSKAEEKMARAQKHATDKRTASQQTLERLKHDYEEMAHERQDNDKHVEQMRLQADEIEREMAEHLKRSQAELNELLTEYWTLRHATEVYMETLANKLGMQVTST</sequence>
<evidence type="ECO:0000256" key="1">
    <source>
        <dbReference type="ARBA" id="ARBA00004123"/>
    </source>
</evidence>
<comment type="similarity">
    <text evidence="3">Belongs to the NUF2 family.</text>
</comment>
<keyword evidence="6" id="KW-0498">Mitosis</keyword>
<evidence type="ECO:0008006" key="17">
    <source>
        <dbReference type="Google" id="ProtNLM"/>
    </source>
</evidence>
<evidence type="ECO:0000256" key="3">
    <source>
        <dbReference type="ARBA" id="ARBA00005498"/>
    </source>
</evidence>
<keyword evidence="8 12" id="KW-0175">Coiled coil</keyword>
<accession>A0ABP1D7Q6</accession>
<evidence type="ECO:0000256" key="4">
    <source>
        <dbReference type="ARBA" id="ARBA00022454"/>
    </source>
</evidence>
<name>A0ABP1D7Q6_9APHY</name>
<evidence type="ECO:0000256" key="10">
    <source>
        <dbReference type="ARBA" id="ARBA00023306"/>
    </source>
</evidence>
<dbReference type="PANTHER" id="PTHR21650:SF2">
    <property type="entry name" value="KINETOCHORE PROTEIN NUF2"/>
    <property type="match status" value="1"/>
</dbReference>
<keyword evidence="4" id="KW-0158">Chromosome</keyword>
<evidence type="ECO:0000313" key="15">
    <source>
        <dbReference type="EMBL" id="CAL1703901.1"/>
    </source>
</evidence>
<evidence type="ECO:0000259" key="13">
    <source>
        <dbReference type="Pfam" id="PF03800"/>
    </source>
</evidence>
<gene>
    <name evidence="15" type="ORF">GFSPODELE1_LOCUS4766</name>
</gene>
<protein>
    <recommendedName>
        <fullName evidence="17">Kinetochore protein Nuf2</fullName>
    </recommendedName>
</protein>
<evidence type="ECO:0000256" key="11">
    <source>
        <dbReference type="ARBA" id="ARBA00023328"/>
    </source>
</evidence>
<evidence type="ECO:0000256" key="12">
    <source>
        <dbReference type="SAM" id="Coils"/>
    </source>
</evidence>
<keyword evidence="16" id="KW-1185">Reference proteome</keyword>
<dbReference type="InterPro" id="IPR005549">
    <property type="entry name" value="Kinetochore_Nuf2_N"/>
</dbReference>
<keyword evidence="11" id="KW-0137">Centromere</keyword>
<dbReference type="PANTHER" id="PTHR21650">
    <property type="entry name" value="MEMBRALIN/KINETOCHORE PROTEIN NUF2"/>
    <property type="match status" value="1"/>
</dbReference>
<dbReference type="InterPro" id="IPR038275">
    <property type="entry name" value="Nuf2_N_sf"/>
</dbReference>
<evidence type="ECO:0000256" key="8">
    <source>
        <dbReference type="ARBA" id="ARBA00023054"/>
    </source>
</evidence>
<evidence type="ECO:0000313" key="16">
    <source>
        <dbReference type="Proteomes" id="UP001497453"/>
    </source>
</evidence>
<evidence type="ECO:0000259" key="14">
    <source>
        <dbReference type="Pfam" id="PF18595"/>
    </source>
</evidence>
<feature type="domain" description="Kinetochore protein Nuf2 N-terminal" evidence="13">
    <location>
        <begin position="4"/>
        <end position="131"/>
    </location>
</feature>
<organism evidence="15 16">
    <name type="scientific">Somion occarium</name>
    <dbReference type="NCBI Taxonomy" id="3059160"/>
    <lineage>
        <taxon>Eukaryota</taxon>
        <taxon>Fungi</taxon>
        <taxon>Dikarya</taxon>
        <taxon>Basidiomycota</taxon>
        <taxon>Agaricomycotina</taxon>
        <taxon>Agaricomycetes</taxon>
        <taxon>Polyporales</taxon>
        <taxon>Cerrenaceae</taxon>
        <taxon>Somion</taxon>
    </lineage>
</organism>
<feature type="domain" description="Nuf2 DHR10-like" evidence="14">
    <location>
        <begin position="255"/>
        <end position="369"/>
    </location>
</feature>
<keyword evidence="7" id="KW-0995">Kinetochore</keyword>